<evidence type="ECO:0000313" key="2">
    <source>
        <dbReference type="EMBL" id="BCX55509.1"/>
    </source>
</evidence>
<accession>A0AAD1KLX6</accession>
<proteinExistence type="predicted"/>
<dbReference type="EMBL" id="LC634419">
    <property type="protein sequence ID" value="BCX55509.1"/>
    <property type="molecule type" value="Genomic_RNA"/>
</dbReference>
<dbReference type="Proteomes" id="UP001251841">
    <property type="component" value="Genome"/>
</dbReference>
<organism evidence="2 3">
    <name type="scientific">Cryphonectria naterciae splipalmivirus 1</name>
    <dbReference type="NCBI Taxonomy" id="2841740"/>
    <lineage>
        <taxon>Viruses</taxon>
        <taxon>Riboviria</taxon>
        <taxon>Orthornavirae</taxon>
        <taxon>Lenarviricota</taxon>
        <taxon>Amabiliviricetes</taxon>
        <taxon>Wolframvirales</taxon>
        <taxon>Splipalmiviridae</taxon>
        <taxon>Divipalmivirus</taxon>
        <taxon>Divipalmivirus cryphonectriae</taxon>
    </lineage>
</organism>
<evidence type="ECO:0000313" key="3">
    <source>
        <dbReference type="Proteomes" id="UP001251841"/>
    </source>
</evidence>
<protein>
    <submittedName>
        <fullName evidence="2">RNA-dependent RNA polymerase</fullName>
    </submittedName>
</protein>
<feature type="region of interest" description="Disordered" evidence="1">
    <location>
        <begin position="1"/>
        <end position="30"/>
    </location>
</feature>
<name>A0AAD1KLX6_9VIRU</name>
<keyword evidence="2" id="KW-0808">Transferase</keyword>
<keyword evidence="2" id="KW-0696">RNA-directed RNA polymerase</keyword>
<keyword evidence="2" id="KW-0548">Nucleotidyltransferase</keyword>
<evidence type="ECO:0000256" key="1">
    <source>
        <dbReference type="SAM" id="MobiDB-lite"/>
    </source>
</evidence>
<keyword evidence="3" id="KW-1185">Reference proteome</keyword>
<dbReference type="GO" id="GO:0003968">
    <property type="term" value="F:RNA-directed RNA polymerase activity"/>
    <property type="evidence" value="ECO:0007669"/>
    <property type="project" value="UniProtKB-KW"/>
</dbReference>
<feature type="compositionally biased region" description="Polar residues" evidence="1">
    <location>
        <begin position="17"/>
        <end position="30"/>
    </location>
</feature>
<reference evidence="2 3" key="1">
    <citation type="journal article" date="2011" name="Fungal Biol.">
        <title>Cryphonectria naterciae: a new species in the Cryphonectria-Endothia complex and diagnostic molecular markers based on microsatellite-primed PCR.</title>
        <authorList>
            <person name="Braganca H."/>
            <person name="Rigling D."/>
            <person name="Diogo E."/>
            <person name="Capelo J."/>
            <person name="Phillips A."/>
            <person name="Tenreiro R."/>
        </authorList>
    </citation>
    <scope>NUCLEOTIDE SEQUENCE [LARGE SCALE GENOMIC DNA]</scope>
    <source>
        <strain evidence="2">C0614</strain>
    </source>
</reference>
<sequence length="642" mass="72195">MAFITRRVPPVMEAGPSNVSDESTSGEEGTHQTIPVFTNWDISKHVLSTASLVGCSILRSHGRNRLGRGTCSCCAGEVHRDMFGLLWSVIRPSMKDDKPIPEIKVCWNAENLFECKLGRDLTGLNNRYSFSDLPNVGVAQSVLWKGTHWFPRLRGKSSEMSEVSIALLRLLAGKGSFTGPERVDQLVKLPLNKGAVSKLRNILATIDGLLMQLMICFPDKAEFHTWERVDQITHCLLCNLIPDYFRDAADITRLTTFEKVKQLRKAIKRVGFNPTGDLSQIEVPREISFFERILSFIGQQKRPVDLYRVATLCQTRGGGVPPPAVYLKTLLKIRTVLTEPVNPEEFLLVRPLIRPSIMRIHNQVLDRLGSATQIERFWSRCLDEAKISLSDSGEFFTSSESGGKLERARQILHSVETIPVRSLHTGEILKMATPSELGPGEALFYWALNEFSDRESVYERNVMSVRVSLVAELGKFRAITVSHLAHAVLLHVLSHVLLKYLSAVPSSESGVKAANHAWNFFKRLSHKNPSANFIFGDKDVYLFSTDWEQATDYCNQMTAQAILNNLCQVLGIPGYYRQTCVFALCAPRQIEEISQENKTLERYFTTRGELMGDPVTKVILHYYHLVARESAVMALDAIRATL</sequence>